<evidence type="ECO:0000256" key="9">
    <source>
        <dbReference type="RuleBase" id="RU366001"/>
    </source>
</evidence>
<dbReference type="NCBIfam" id="TIGR02139">
    <property type="entry name" value="permease_CysT"/>
    <property type="match status" value="1"/>
</dbReference>
<evidence type="ECO:0000256" key="5">
    <source>
        <dbReference type="ARBA" id="ARBA00022989"/>
    </source>
</evidence>
<dbReference type="InterPro" id="IPR000515">
    <property type="entry name" value="MetI-like"/>
</dbReference>
<feature type="transmembrane region" description="Helical" evidence="9">
    <location>
        <begin position="102"/>
        <end position="123"/>
    </location>
</feature>
<dbReference type="Gene3D" id="1.10.3720.10">
    <property type="entry name" value="MetI-like"/>
    <property type="match status" value="1"/>
</dbReference>
<evidence type="ECO:0000256" key="8">
    <source>
        <dbReference type="ARBA" id="ARBA00025323"/>
    </source>
</evidence>
<comment type="subcellular location">
    <subcellularLocation>
        <location evidence="1">Membrane</location>
        <topology evidence="1">Multi-pass membrane protein</topology>
    </subcellularLocation>
</comment>
<name>A0A7W4LWF8_BACVE</name>
<feature type="transmembrane region" description="Helical" evidence="9">
    <location>
        <begin position="243"/>
        <end position="264"/>
    </location>
</feature>
<feature type="domain" description="ABC transmembrane type-1" evidence="10">
    <location>
        <begin position="64"/>
        <end position="265"/>
    </location>
</feature>
<keyword evidence="4 9" id="KW-0812">Transmembrane</keyword>
<dbReference type="PANTHER" id="PTHR30406">
    <property type="entry name" value="SULFATE TRANSPORT SYSTEM PERMEASE PROTEIN"/>
    <property type="match status" value="1"/>
</dbReference>
<dbReference type="AlphaFoldDB" id="A0A7W4LWF8"/>
<feature type="transmembrane region" description="Helical" evidence="9">
    <location>
        <begin position="135"/>
        <end position="157"/>
    </location>
</feature>
<keyword evidence="7 9" id="KW-0472">Membrane</keyword>
<evidence type="ECO:0000256" key="6">
    <source>
        <dbReference type="ARBA" id="ARBA00023032"/>
    </source>
</evidence>
<dbReference type="InterPro" id="IPR035906">
    <property type="entry name" value="MetI-like_sf"/>
</dbReference>
<sequence>MRTLLFKKTKPSVIPGFGLTMGFTFLYMAVLVIVPLSMVFFHTMSMGPGDVWHIISEPRAAASYRLSFLTAGCAALINAVFGVVIAWVLTRYDFPGKRLADGLVDLPFALPTAVAGITLTAMYSPDGWIGQLFPFRISFTPIGIVIALTFIGLPFVVRMVQPVLENLQKETEEASASLGASKWKTFQKVILPELFPSIISGFALSFARALGEYGSVVFIAGNMPFKTEISPLIIMTKLEQYDYAGATAVAAVMLVITFFILFIINGLQWLTARKYAGR</sequence>
<feature type="transmembrane region" description="Helical" evidence="9">
    <location>
        <begin position="12"/>
        <end position="41"/>
    </location>
</feature>
<keyword evidence="5 9" id="KW-1133">Transmembrane helix</keyword>
<evidence type="ECO:0000256" key="2">
    <source>
        <dbReference type="ARBA" id="ARBA00011779"/>
    </source>
</evidence>
<dbReference type="Proteomes" id="UP000587477">
    <property type="component" value="Chromosome"/>
</dbReference>
<proteinExistence type="inferred from homology"/>
<dbReference type="PANTHER" id="PTHR30406:SF8">
    <property type="entry name" value="SULFATE TRANSPORT SYSTEM PERMEASE PROTEIN CYST"/>
    <property type="match status" value="1"/>
</dbReference>
<protein>
    <recommendedName>
        <fullName evidence="9">Sulfate transport system permease protein CysT</fullName>
    </recommendedName>
</protein>
<comment type="subunit">
    <text evidence="2">The complex is composed of two ATP-binding proteins (CysA), two transmembrane proteins (CysT and CysW) and a solute-binding protein (CysP).</text>
</comment>
<dbReference type="SUPFAM" id="SSF161098">
    <property type="entry name" value="MetI-like"/>
    <property type="match status" value="1"/>
</dbReference>
<evidence type="ECO:0000313" key="11">
    <source>
        <dbReference type="EMBL" id="QOY25991.1"/>
    </source>
</evidence>
<keyword evidence="3 9" id="KW-0813">Transport</keyword>
<feature type="transmembrane region" description="Helical" evidence="9">
    <location>
        <begin position="194"/>
        <end position="223"/>
    </location>
</feature>
<evidence type="ECO:0000256" key="1">
    <source>
        <dbReference type="ARBA" id="ARBA00004141"/>
    </source>
</evidence>
<comment type="function">
    <text evidence="9">Part of the ABC transporter complex (TC 3.A.1.6.1) involved in sulfate/thiosulfate import.</text>
</comment>
<evidence type="ECO:0000256" key="3">
    <source>
        <dbReference type="ARBA" id="ARBA00022448"/>
    </source>
</evidence>
<dbReference type="InterPro" id="IPR005667">
    <property type="entry name" value="Sulph_transpt2"/>
</dbReference>
<comment type="function">
    <text evidence="8">Part of the ABC transporter complex CysAWTP (TC 3.A.1.6.1) involved in sulfate/thiosulfate import. Probably responsible for the translocation of the substrate across the membrane.</text>
</comment>
<dbReference type="FunFam" id="1.10.3720.10:FF:000004">
    <property type="entry name" value="Sulfate transport system permease protein CysT"/>
    <property type="match status" value="1"/>
</dbReference>
<dbReference type="GO" id="GO:0015419">
    <property type="term" value="F:ABC-type sulfate transporter activity"/>
    <property type="evidence" value="ECO:0007669"/>
    <property type="project" value="UniProtKB-UniRule"/>
</dbReference>
<accession>A0A7W4LWF8</accession>
<keyword evidence="6 9" id="KW-0764">Sulfate transport</keyword>
<feature type="transmembrane region" description="Helical" evidence="9">
    <location>
        <begin position="66"/>
        <end position="90"/>
    </location>
</feature>
<dbReference type="EMBL" id="CP063687">
    <property type="protein sequence ID" value="QOY25991.1"/>
    <property type="molecule type" value="Genomic_DNA"/>
</dbReference>
<reference evidence="12" key="1">
    <citation type="submission" date="2020-10" db="EMBL/GenBank/DDBJ databases">
        <title>Complete genome sequence of Bacillus velezensis NST6.</title>
        <authorList>
            <person name="Choi J."/>
        </authorList>
    </citation>
    <scope>NUCLEOTIDE SEQUENCE [LARGE SCALE GENOMIC DNA]</scope>
    <source>
        <strain evidence="12">NST6</strain>
    </source>
</reference>
<dbReference type="Pfam" id="PF00528">
    <property type="entry name" value="BPD_transp_1"/>
    <property type="match status" value="1"/>
</dbReference>
<evidence type="ECO:0000259" key="10">
    <source>
        <dbReference type="PROSITE" id="PS50928"/>
    </source>
</evidence>
<dbReference type="PROSITE" id="PS50928">
    <property type="entry name" value="ABC_TM1"/>
    <property type="match status" value="1"/>
</dbReference>
<evidence type="ECO:0000256" key="7">
    <source>
        <dbReference type="ARBA" id="ARBA00023136"/>
    </source>
</evidence>
<comment type="similarity">
    <text evidence="9">Belongs to the binding-protein-dependent transport system permease family. CysTW subfamily.</text>
</comment>
<dbReference type="CDD" id="cd06261">
    <property type="entry name" value="TM_PBP2"/>
    <property type="match status" value="1"/>
</dbReference>
<comment type="caution">
    <text evidence="9">Lacks conserved residue(s) required for the propagation of feature annotation.</text>
</comment>
<dbReference type="RefSeq" id="WP_060674487.1">
    <property type="nucleotide sequence ID" value="NZ_BAABMD010000006.1"/>
</dbReference>
<gene>
    <name evidence="11" type="primary">cysT</name>
    <name evidence="11" type="ORF">BACVE_000940</name>
</gene>
<evidence type="ECO:0000313" key="12">
    <source>
        <dbReference type="Proteomes" id="UP000587477"/>
    </source>
</evidence>
<dbReference type="NCBIfam" id="TIGR00969">
    <property type="entry name" value="3a0106s02"/>
    <property type="match status" value="1"/>
</dbReference>
<evidence type="ECO:0000256" key="4">
    <source>
        <dbReference type="ARBA" id="ARBA00022692"/>
    </source>
</evidence>
<dbReference type="GO" id="GO:0005886">
    <property type="term" value="C:plasma membrane"/>
    <property type="evidence" value="ECO:0007669"/>
    <property type="project" value="InterPro"/>
</dbReference>
<dbReference type="InterPro" id="IPR011865">
    <property type="entry name" value="CysT_permease"/>
</dbReference>
<organism evidence="11 12">
    <name type="scientific">Bacillus velezensis</name>
    <dbReference type="NCBI Taxonomy" id="492670"/>
    <lineage>
        <taxon>Bacteria</taxon>
        <taxon>Bacillati</taxon>
        <taxon>Bacillota</taxon>
        <taxon>Bacilli</taxon>
        <taxon>Bacillales</taxon>
        <taxon>Bacillaceae</taxon>
        <taxon>Bacillus</taxon>
        <taxon>Bacillus amyloliquefaciens group</taxon>
    </lineage>
</organism>